<dbReference type="GO" id="GO:0051213">
    <property type="term" value="F:dioxygenase activity"/>
    <property type="evidence" value="ECO:0007669"/>
    <property type="project" value="UniProtKB-KW"/>
</dbReference>
<sequence>MCAKPISAADSGRWVHVCRIEALAGREIIPVFVAGRHLVLVQDGDGIFAAERACPHEGADLALGHCSGGRLFCPRHLAWFALANGAVSPGWNFPDLRTYPTRREGGDIQVLIDARG</sequence>
<dbReference type="PROSITE" id="PS51296">
    <property type="entry name" value="RIESKE"/>
    <property type="match status" value="1"/>
</dbReference>
<evidence type="ECO:0000256" key="2">
    <source>
        <dbReference type="ARBA" id="ARBA00022723"/>
    </source>
</evidence>
<dbReference type="GO" id="GO:0046872">
    <property type="term" value="F:metal ion binding"/>
    <property type="evidence" value="ECO:0007669"/>
    <property type="project" value="UniProtKB-KW"/>
</dbReference>
<evidence type="ECO:0000313" key="6">
    <source>
        <dbReference type="EMBL" id="CAA2105580.1"/>
    </source>
</evidence>
<feature type="domain" description="Rieske" evidence="5">
    <location>
        <begin position="14"/>
        <end position="110"/>
    </location>
</feature>
<reference evidence="6" key="1">
    <citation type="submission" date="2019-12" db="EMBL/GenBank/DDBJ databases">
        <authorList>
            <person name="Cremers G."/>
        </authorList>
    </citation>
    <scope>NUCLEOTIDE SEQUENCE</scope>
    <source>
        <strain evidence="6">Mbul1</strain>
    </source>
</reference>
<evidence type="ECO:0000259" key="5">
    <source>
        <dbReference type="PROSITE" id="PS51296"/>
    </source>
</evidence>
<protein>
    <submittedName>
        <fullName evidence="6">Naphthalene 1,2-dioxygenase system ferredoxin subunit</fullName>
    </submittedName>
</protein>
<name>A0A679J347_9HYPH</name>
<dbReference type="InterPro" id="IPR036922">
    <property type="entry name" value="Rieske_2Fe-2S_sf"/>
</dbReference>
<dbReference type="Pfam" id="PF00355">
    <property type="entry name" value="Rieske"/>
    <property type="match status" value="1"/>
</dbReference>
<keyword evidence="3" id="KW-0408">Iron</keyword>
<keyword evidence="2" id="KW-0479">Metal-binding</keyword>
<dbReference type="InterPro" id="IPR017941">
    <property type="entry name" value="Rieske_2Fe-2S"/>
</dbReference>
<keyword evidence="1" id="KW-0001">2Fe-2S</keyword>
<dbReference type="GO" id="GO:0051537">
    <property type="term" value="F:2 iron, 2 sulfur cluster binding"/>
    <property type="evidence" value="ECO:0007669"/>
    <property type="project" value="UniProtKB-KW"/>
</dbReference>
<keyword evidence="4" id="KW-0411">Iron-sulfur</keyword>
<dbReference type="EMBL" id="LR743504">
    <property type="protein sequence ID" value="CAA2105580.1"/>
    <property type="molecule type" value="Genomic_DNA"/>
</dbReference>
<accession>A0A679J347</accession>
<dbReference type="Gene3D" id="2.102.10.10">
    <property type="entry name" value="Rieske [2Fe-2S] iron-sulphur domain"/>
    <property type="match status" value="1"/>
</dbReference>
<proteinExistence type="predicted"/>
<evidence type="ECO:0000256" key="4">
    <source>
        <dbReference type="ARBA" id="ARBA00023014"/>
    </source>
</evidence>
<dbReference type="SUPFAM" id="SSF50022">
    <property type="entry name" value="ISP domain"/>
    <property type="match status" value="1"/>
</dbReference>
<gene>
    <name evidence="6" type="primary">ndoA</name>
    <name evidence="6" type="ORF">MBUL_03265</name>
</gene>
<keyword evidence="6" id="KW-0223">Dioxygenase</keyword>
<evidence type="ECO:0000256" key="3">
    <source>
        <dbReference type="ARBA" id="ARBA00023004"/>
    </source>
</evidence>
<dbReference type="AlphaFoldDB" id="A0A679J347"/>
<evidence type="ECO:0000256" key="1">
    <source>
        <dbReference type="ARBA" id="ARBA00022714"/>
    </source>
</evidence>
<keyword evidence="6" id="KW-0560">Oxidoreductase</keyword>
<organism evidence="6">
    <name type="scientific">Methylobacterium bullatum</name>
    <dbReference type="NCBI Taxonomy" id="570505"/>
    <lineage>
        <taxon>Bacteria</taxon>
        <taxon>Pseudomonadati</taxon>
        <taxon>Pseudomonadota</taxon>
        <taxon>Alphaproteobacteria</taxon>
        <taxon>Hyphomicrobiales</taxon>
        <taxon>Methylobacteriaceae</taxon>
        <taxon>Methylobacterium</taxon>
    </lineage>
</organism>